<proteinExistence type="predicted"/>
<gene>
    <name evidence="1" type="ORF">AAA799N04_01420</name>
</gene>
<dbReference type="AlphaFoldDB" id="A0A081RLU3"/>
<dbReference type="Proteomes" id="UP000028059">
    <property type="component" value="Unassembled WGS sequence"/>
</dbReference>
<evidence type="ECO:0000313" key="1">
    <source>
        <dbReference type="EMBL" id="KEQ56166.1"/>
    </source>
</evidence>
<comment type="caution">
    <text evidence="1">The sequence shown here is derived from an EMBL/GenBank/DDBJ whole genome shotgun (WGS) entry which is preliminary data.</text>
</comment>
<organism evidence="1 2">
    <name type="scientific">Marine Group I thaumarchaeote SCGC AAA799-N04</name>
    <dbReference type="NCBI Taxonomy" id="1502293"/>
    <lineage>
        <taxon>Archaea</taxon>
        <taxon>Nitrososphaerota</taxon>
        <taxon>Marine Group I</taxon>
    </lineage>
</organism>
<evidence type="ECO:0000313" key="2">
    <source>
        <dbReference type="Proteomes" id="UP000028059"/>
    </source>
</evidence>
<sequence>MDLEKFRNDVYIMTKKLSVNLQEKDIPKLNYVRQQLIEMYQKNLVKINHSILELICASNLISRGYAVDVEKEISEILVCDIFAKKGGGNTIIEIETGFTPPEHAMDTIDYFTARIMSKIARYSQHCSKFSLASPATGLLPIPKIFLLPPNARKKEDVQKVKNLCDRYYKNPPIEYDDILNAHLHSIYLINIDGGFVKELDPQGYVDLTNDLLSRSEIEY</sequence>
<dbReference type="PATRIC" id="fig|1502293.3.peg.1316"/>
<name>A0A081RLU3_9ARCH</name>
<reference evidence="1 2" key="1">
    <citation type="submission" date="2014-06" db="EMBL/GenBank/DDBJ databases">
        <authorList>
            <person name="Ngugi D.K."/>
            <person name="Blom J."/>
            <person name="Alam I."/>
            <person name="Rashid M."/>
            <person name="Ba Alawi W."/>
            <person name="Zhang G."/>
            <person name="Hikmawan T."/>
            <person name="Guan Y."/>
            <person name="Antunes A."/>
            <person name="Siam R."/>
            <person name="ElDorry H."/>
            <person name="Bajic V."/>
            <person name="Stingl U."/>
        </authorList>
    </citation>
    <scope>NUCLEOTIDE SEQUENCE [LARGE SCALE GENOMIC DNA]</scope>
    <source>
        <strain evidence="1">SCGC AAA799-N04</strain>
    </source>
</reference>
<dbReference type="EMBL" id="JOKN01000030">
    <property type="protein sequence ID" value="KEQ56166.1"/>
    <property type="molecule type" value="Genomic_DNA"/>
</dbReference>
<keyword evidence="2" id="KW-1185">Reference proteome</keyword>
<protein>
    <submittedName>
        <fullName evidence="1">Uncharacterized protein</fullName>
    </submittedName>
</protein>
<accession>A0A081RLU3</accession>